<dbReference type="Proteomes" id="UP000042958">
    <property type="component" value="Unassembled WGS sequence"/>
</dbReference>
<dbReference type="OrthoDB" id="10051395at2759"/>
<dbReference type="EMBL" id="CDHK01000004">
    <property type="protein sequence ID" value="CEO60602.1"/>
    <property type="molecule type" value="Genomic_DNA"/>
</dbReference>
<keyword evidence="2" id="KW-1185">Reference proteome</keyword>
<dbReference type="AlphaFoldDB" id="A0A0F7VK12"/>
<organism evidence="1 2">
    <name type="scientific">Penicillium brasilianum</name>
    <dbReference type="NCBI Taxonomy" id="104259"/>
    <lineage>
        <taxon>Eukaryota</taxon>
        <taxon>Fungi</taxon>
        <taxon>Dikarya</taxon>
        <taxon>Ascomycota</taxon>
        <taxon>Pezizomycotina</taxon>
        <taxon>Eurotiomycetes</taxon>
        <taxon>Eurotiomycetidae</taxon>
        <taxon>Eurotiales</taxon>
        <taxon>Aspergillaceae</taxon>
        <taxon>Penicillium</taxon>
    </lineage>
</organism>
<proteinExistence type="predicted"/>
<name>A0A0F7VK12_PENBI</name>
<sequence length="102" mass="11617">MSVPAESCKQHGQADHVCIFIKRFLVCLHELIQDLVPYIFIIHFSFIMEISAELDTSNRPDEWKIEQGMAGHKLPILDQTGSDTINLYPPPPTKLIKDEEAI</sequence>
<evidence type="ECO:0000313" key="1">
    <source>
        <dbReference type="EMBL" id="CEO60602.1"/>
    </source>
</evidence>
<protein>
    <submittedName>
        <fullName evidence="1">Putative Catalytic activity: sulfite O2 H2O = sulfate H2O2</fullName>
    </submittedName>
</protein>
<accession>A0A0F7VK12</accession>
<reference evidence="2" key="1">
    <citation type="journal article" date="2015" name="Genome Announc.">
        <title>Draft genome sequence of the fungus Penicillium brasilianum MG11.</title>
        <authorList>
            <person name="Horn F."/>
            <person name="Linde J."/>
            <person name="Mattern D.J."/>
            <person name="Walther G."/>
            <person name="Guthke R."/>
            <person name="Brakhage A.A."/>
            <person name="Valiante V."/>
        </authorList>
    </citation>
    <scope>NUCLEOTIDE SEQUENCE [LARGE SCALE GENOMIC DNA]</scope>
    <source>
        <strain evidence="2">MG11</strain>
    </source>
</reference>
<gene>
    <name evidence="1" type="ORF">PMG11_05220</name>
</gene>
<evidence type="ECO:0000313" key="2">
    <source>
        <dbReference type="Proteomes" id="UP000042958"/>
    </source>
</evidence>